<name>A0A068CGJ5_9CAUD</name>
<keyword evidence="1" id="KW-0472">Membrane</keyword>
<feature type="transmembrane region" description="Helical" evidence="1">
    <location>
        <begin position="12"/>
        <end position="35"/>
    </location>
</feature>
<proteinExistence type="predicted"/>
<keyword evidence="1" id="KW-0812">Transmembrane</keyword>
<dbReference type="EMBL" id="KJ595575">
    <property type="protein sequence ID" value="AID18082.1"/>
    <property type="molecule type" value="Genomic_DNA"/>
</dbReference>
<organism evidence="2 3">
    <name type="scientific">Mycobacterium phage Willis</name>
    <dbReference type="NCBI Taxonomy" id="1486404"/>
    <lineage>
        <taxon>Viruses</taxon>
        <taxon>Duplodnaviria</taxon>
        <taxon>Heunggongvirae</taxon>
        <taxon>Uroviricota</taxon>
        <taxon>Caudoviricetes</taxon>
        <taxon>Ceeclamvirinae</taxon>
        <taxon>Bixzunavirus</taxon>
        <taxon>Bixzunavirus Bxz1</taxon>
    </lineage>
</organism>
<evidence type="ECO:0000256" key="1">
    <source>
        <dbReference type="SAM" id="Phobius"/>
    </source>
</evidence>
<accession>A0A068CGJ5</accession>
<keyword evidence="1" id="KW-1133">Transmembrane helix</keyword>
<protein>
    <submittedName>
        <fullName evidence="2">Uncharacterized protein</fullName>
    </submittedName>
</protein>
<gene>
    <name evidence="2" type="primary">2</name>
    <name evidence="2" type="ORF">PBI_WILLIS_2</name>
</gene>
<reference evidence="2 3" key="1">
    <citation type="submission" date="2014-03" db="EMBL/GenBank/DDBJ databases">
        <authorList>
            <person name="Churilla B.M."/>
            <person name="Abrahim M.R."/>
            <person name="Burke K.A."/>
            <person name="Yu V.J."/>
            <person name="Adkins N.L."/>
            <person name="Cohen K.L."/>
            <person name="Colicchio M.A."/>
            <person name="Fasoranti T.O."/>
            <person name="Genkil J.S."/>
            <person name="Kramer Z.J."/>
            <person name="Prout A.K."/>
            <person name="Schafer C.E."/>
            <person name="Schwarz A.G."/>
            <person name="Tish M."/>
            <person name="Vispute N."/>
            <person name="Wilkes K.E."/>
            <person name="Williams C.R."/>
            <person name="Xiao X."/>
            <person name="Yoder B.A."/>
            <person name="Lapin J.S."/>
            <person name="Ott C.T."/>
            <person name="Walburn T.D."/>
            <person name="Bradley K.W."/>
            <person name="Clarke D.Q."/>
            <person name="Lewis M.F."/>
            <person name="Barker L.P."/>
            <person name="Bailey C."/>
            <person name="Asai D.J."/>
            <person name="Bowman C.A."/>
            <person name="Russell D.A."/>
            <person name="Pope W.H."/>
            <person name="Jacobs-Sera D."/>
            <person name="Hendrix R.W."/>
            <person name="Hatfull G.F."/>
        </authorList>
    </citation>
    <scope>NUCLEOTIDE SEQUENCE [LARGE SCALE GENOMIC DNA]</scope>
</reference>
<evidence type="ECO:0000313" key="3">
    <source>
        <dbReference type="Proteomes" id="UP000027390"/>
    </source>
</evidence>
<evidence type="ECO:0000313" key="2">
    <source>
        <dbReference type="EMBL" id="AID18082.1"/>
    </source>
</evidence>
<sequence length="73" mass="8179">MTMTYQQKVRIAFAIAVFAFAIAVFAFVIGLIGWVHETRLQDETNQNPGVQHTDYNCPVATLSHPYTHTAGRL</sequence>
<dbReference type="Proteomes" id="UP000027390">
    <property type="component" value="Segment"/>
</dbReference>